<keyword evidence="1" id="KW-0175">Coiled coil</keyword>
<dbReference type="RefSeq" id="XP_066081475.1">
    <property type="nucleotide sequence ID" value="XM_066225378.1"/>
</dbReference>
<dbReference type="AlphaFoldDB" id="A0AAX4KC88"/>
<sequence length="136" mass="15914">MSETNSQLERESLEYLHIKLSDQLIRPHTIGQFESRESIHGKIQAIERRLASLERMTVTYQDKTYHLRSSLEANSHPDGLSEKISKLAEEYNKSLLTIQNYQTSKYLSHINGEDTKCWMRGLRRRKAGCGSLKRRY</sequence>
<organism evidence="2 3">
    <name type="scientific">Kwoniella europaea PYCC6329</name>
    <dbReference type="NCBI Taxonomy" id="1423913"/>
    <lineage>
        <taxon>Eukaryota</taxon>
        <taxon>Fungi</taxon>
        <taxon>Dikarya</taxon>
        <taxon>Basidiomycota</taxon>
        <taxon>Agaricomycotina</taxon>
        <taxon>Tremellomycetes</taxon>
        <taxon>Tremellales</taxon>
        <taxon>Cryptococcaceae</taxon>
        <taxon>Kwoniella</taxon>
    </lineage>
</organism>
<evidence type="ECO:0000313" key="3">
    <source>
        <dbReference type="Proteomes" id="UP001358614"/>
    </source>
</evidence>
<gene>
    <name evidence="2" type="ORF">V865_001560</name>
</gene>
<protein>
    <submittedName>
        <fullName evidence="2">Uncharacterized protein</fullName>
    </submittedName>
</protein>
<evidence type="ECO:0000313" key="2">
    <source>
        <dbReference type="EMBL" id="WWD03508.1"/>
    </source>
</evidence>
<dbReference type="EMBL" id="CP144089">
    <property type="protein sequence ID" value="WWD03508.1"/>
    <property type="molecule type" value="Genomic_DNA"/>
</dbReference>
<dbReference type="Proteomes" id="UP001358614">
    <property type="component" value="Chromosome 1"/>
</dbReference>
<accession>A0AAX4KC88</accession>
<name>A0AAX4KC88_9TREE</name>
<dbReference type="GeneID" id="91100364"/>
<feature type="coiled-coil region" evidence="1">
    <location>
        <begin position="36"/>
        <end position="63"/>
    </location>
</feature>
<reference evidence="2 3" key="1">
    <citation type="submission" date="2024-01" db="EMBL/GenBank/DDBJ databases">
        <title>Comparative genomics of Cryptococcus and Kwoniella reveals pathogenesis evolution and contrasting modes of karyotype evolution via chromosome fusion or intercentromeric recombination.</title>
        <authorList>
            <person name="Coelho M.A."/>
            <person name="David-Palma M."/>
            <person name="Shea T."/>
            <person name="Bowers K."/>
            <person name="McGinley-Smith S."/>
            <person name="Mohammad A.W."/>
            <person name="Gnirke A."/>
            <person name="Yurkov A.M."/>
            <person name="Nowrousian M."/>
            <person name="Sun S."/>
            <person name="Cuomo C.A."/>
            <person name="Heitman J."/>
        </authorList>
    </citation>
    <scope>NUCLEOTIDE SEQUENCE [LARGE SCALE GENOMIC DNA]</scope>
    <source>
        <strain evidence="2 3">PYCC6329</strain>
    </source>
</reference>
<evidence type="ECO:0000256" key="1">
    <source>
        <dbReference type="SAM" id="Coils"/>
    </source>
</evidence>
<proteinExistence type="predicted"/>
<keyword evidence="3" id="KW-1185">Reference proteome</keyword>
<dbReference type="KEGG" id="ker:91100364"/>